<dbReference type="EMBL" id="CP043431">
    <property type="protein sequence ID" value="QNT64923.1"/>
    <property type="molecule type" value="Genomic_DNA"/>
</dbReference>
<organism evidence="4 5">
    <name type="scientific">Weissella koreensis</name>
    <dbReference type="NCBI Taxonomy" id="165096"/>
    <lineage>
        <taxon>Bacteria</taxon>
        <taxon>Bacillati</taxon>
        <taxon>Bacillota</taxon>
        <taxon>Bacilli</taxon>
        <taxon>Lactobacillales</taxon>
        <taxon>Lactobacillaceae</taxon>
        <taxon>Weissella</taxon>
    </lineage>
</organism>
<dbReference type="AlphaFoldDB" id="A0A7H1MN87"/>
<dbReference type="Proteomes" id="UP000516446">
    <property type="component" value="Chromosome"/>
</dbReference>
<evidence type="ECO:0000256" key="3">
    <source>
        <dbReference type="SAM" id="MobiDB-lite"/>
    </source>
</evidence>
<comment type="similarity">
    <text evidence="1">Belongs to the asp23 family.</text>
</comment>
<protein>
    <recommendedName>
        <fullName evidence="2">Stress response regulator gls24 homolog</fullName>
    </recommendedName>
</protein>
<dbReference type="PANTHER" id="PTHR34297:SF3">
    <property type="entry name" value="ALKALINE SHOCK PROTEIN 23"/>
    <property type="match status" value="1"/>
</dbReference>
<sequence length="168" mass="18663">MEKGSNKNQVIKGDLTFDDKVIQKIVGYSIEKIDGLLGIDAGFIANVKNKLVNSSNPTEGVEVEVGKEQVAVDLDIITEFGKDARTIYQKIQELVKTKIMEMTGLELIELNVKVVDIQTAREFNKNQVTLQDKAGDMGQTIKDKTKDGYDSVKDNLADNSENRGERVK</sequence>
<name>A0A7H1MN87_9LACO</name>
<accession>A0A7H1MN87</accession>
<gene>
    <name evidence="4" type="ORF">FY536_06545</name>
</gene>
<proteinExistence type="inferred from homology"/>
<evidence type="ECO:0000256" key="2">
    <source>
        <dbReference type="ARBA" id="ARBA00039575"/>
    </source>
</evidence>
<reference evidence="4 5" key="1">
    <citation type="submission" date="2019-08" db="EMBL/GenBank/DDBJ databases">
        <authorList>
            <person name="Chang H.C."/>
            <person name="Mun S.Y."/>
        </authorList>
    </citation>
    <scope>NUCLEOTIDE SEQUENCE [LARGE SCALE GENOMIC DNA]</scope>
    <source>
        <strain evidence="4 5">SK</strain>
    </source>
</reference>
<keyword evidence="5" id="KW-1185">Reference proteome</keyword>
<dbReference type="Pfam" id="PF03780">
    <property type="entry name" value="Asp23"/>
    <property type="match status" value="1"/>
</dbReference>
<dbReference type="InterPro" id="IPR005531">
    <property type="entry name" value="Asp23"/>
</dbReference>
<evidence type="ECO:0000313" key="5">
    <source>
        <dbReference type="Proteomes" id="UP000516446"/>
    </source>
</evidence>
<feature type="compositionally biased region" description="Basic and acidic residues" evidence="3">
    <location>
        <begin position="141"/>
        <end position="168"/>
    </location>
</feature>
<dbReference type="PANTHER" id="PTHR34297">
    <property type="entry name" value="HYPOTHETICAL CYTOSOLIC PROTEIN-RELATED"/>
    <property type="match status" value="1"/>
</dbReference>
<dbReference type="RefSeq" id="WP_104914677.1">
    <property type="nucleotide sequence ID" value="NZ_CP026847.1"/>
</dbReference>
<evidence type="ECO:0000256" key="1">
    <source>
        <dbReference type="ARBA" id="ARBA00005721"/>
    </source>
</evidence>
<feature type="region of interest" description="Disordered" evidence="3">
    <location>
        <begin position="135"/>
        <end position="168"/>
    </location>
</feature>
<evidence type="ECO:0000313" key="4">
    <source>
        <dbReference type="EMBL" id="QNT64923.1"/>
    </source>
</evidence>